<name>A0A974NPA1_PERPY</name>
<dbReference type="AlphaFoldDB" id="A0A974NPA1"/>
<dbReference type="SUPFAM" id="SSF89360">
    <property type="entry name" value="HesB-like domain"/>
    <property type="match status" value="1"/>
</dbReference>
<dbReference type="InterPro" id="IPR008326">
    <property type="entry name" value="PdhI-like"/>
</dbReference>
<evidence type="ECO:0000313" key="2">
    <source>
        <dbReference type="EMBL" id="QQT01351.1"/>
    </source>
</evidence>
<protein>
    <submittedName>
        <fullName evidence="2">HesB/YadR/YfhF family protein</fullName>
    </submittedName>
</protein>
<accession>A0A974NPA1</accession>
<reference evidence="2 3" key="1">
    <citation type="submission" date="2021-01" db="EMBL/GenBank/DDBJ databases">
        <title>FDA dAtabase for Regulatory Grade micrObial Sequences (FDA-ARGOS): Supporting development and validation of Infectious Disease Dx tests.</title>
        <authorList>
            <person name="Nelson B."/>
            <person name="Plummer A."/>
            <person name="Tallon L."/>
            <person name="Sadzewicz L."/>
            <person name="Zhao X."/>
            <person name="Boylan J."/>
            <person name="Ott S."/>
            <person name="Bowen H."/>
            <person name="Vavikolanu K."/>
            <person name="Mehta A."/>
            <person name="Aluvathingal J."/>
            <person name="Nadendla S."/>
            <person name="Myers T."/>
            <person name="Yan Y."/>
            <person name="Sichtig H."/>
        </authorList>
    </citation>
    <scope>NUCLEOTIDE SEQUENCE [LARGE SCALE GENOMIC DNA]</scope>
    <source>
        <strain evidence="2 3">FDAARGOS_1161</strain>
    </source>
</reference>
<gene>
    <name evidence="2" type="ORF">I6J18_05645</name>
</gene>
<dbReference type="EMBL" id="CP068053">
    <property type="protein sequence ID" value="QQT01351.1"/>
    <property type="molecule type" value="Genomic_DNA"/>
</dbReference>
<evidence type="ECO:0000256" key="1">
    <source>
        <dbReference type="ARBA" id="ARBA00006718"/>
    </source>
</evidence>
<comment type="similarity">
    <text evidence="1">Belongs to the HesB/IscA family.</text>
</comment>
<dbReference type="PIRSF" id="PIRSF034852">
    <property type="entry name" value="UCP034852"/>
    <property type="match status" value="1"/>
</dbReference>
<keyword evidence="3" id="KW-1185">Reference proteome</keyword>
<evidence type="ECO:0000313" key="3">
    <source>
        <dbReference type="Proteomes" id="UP000595254"/>
    </source>
</evidence>
<dbReference type="Proteomes" id="UP000595254">
    <property type="component" value="Chromosome"/>
</dbReference>
<dbReference type="InterPro" id="IPR035903">
    <property type="entry name" value="HesB-like_dom_sf"/>
</dbReference>
<dbReference type="KEGG" id="ppsr:I6J18_05645"/>
<proteinExistence type="inferred from homology"/>
<dbReference type="RefSeq" id="WP_040373495.1">
    <property type="nucleotide sequence ID" value="NZ_CP068053.1"/>
</dbReference>
<organism evidence="2 3">
    <name type="scientific">Peribacillus psychrosaccharolyticus</name>
    <name type="common">Bacillus psychrosaccharolyticus</name>
    <dbReference type="NCBI Taxonomy" id="1407"/>
    <lineage>
        <taxon>Bacteria</taxon>
        <taxon>Bacillati</taxon>
        <taxon>Bacillota</taxon>
        <taxon>Bacilli</taxon>
        <taxon>Bacillales</taxon>
        <taxon>Bacillaceae</taxon>
        <taxon>Peribacillus</taxon>
    </lineage>
</organism>
<sequence length="101" mass="11616">MKINISGPASQWYADEMELQEGSSVRFFVRYGGHSPIQSGFSLGVNLDQPVDPATSIKHEGITYFIEKNDEWYFDNHDLYIDFNDKTAEPAFRYEEITANN</sequence>